<dbReference type="GO" id="GO:0008237">
    <property type="term" value="F:metallopeptidase activity"/>
    <property type="evidence" value="ECO:0007669"/>
    <property type="project" value="UniProtKB-KW"/>
</dbReference>
<keyword evidence="6 11" id="KW-0378">Hydrolase</keyword>
<dbReference type="Pfam" id="PF17820">
    <property type="entry name" value="PDZ_6"/>
    <property type="match status" value="1"/>
</dbReference>
<evidence type="ECO:0000256" key="3">
    <source>
        <dbReference type="ARBA" id="ARBA00007931"/>
    </source>
</evidence>
<dbReference type="EC" id="3.4.24.-" evidence="11"/>
<dbReference type="InterPro" id="IPR008915">
    <property type="entry name" value="Peptidase_M50"/>
</dbReference>
<dbReference type="InterPro" id="IPR041489">
    <property type="entry name" value="PDZ_6"/>
</dbReference>
<feature type="domain" description="PDZ" evidence="12">
    <location>
        <begin position="120"/>
        <end position="175"/>
    </location>
</feature>
<dbReference type="Proteomes" id="UP000095488">
    <property type="component" value="Unassembled WGS sequence"/>
</dbReference>
<keyword evidence="9 11" id="KW-0482">Metalloprotease</keyword>
<proteinExistence type="inferred from homology"/>
<gene>
    <name evidence="13" type="primary">mmpA</name>
    <name evidence="13" type="ORF">ERS852473_00265</name>
</gene>
<dbReference type="CDD" id="cd06163">
    <property type="entry name" value="S2P-M50_PDZ_RseP-like"/>
    <property type="match status" value="1"/>
</dbReference>
<dbReference type="InterPro" id="IPR004387">
    <property type="entry name" value="Pept_M50_Zn"/>
</dbReference>
<accession>A0ABM9ULE0</accession>
<dbReference type="SUPFAM" id="SSF50156">
    <property type="entry name" value="PDZ domain-like"/>
    <property type="match status" value="1"/>
</dbReference>
<evidence type="ECO:0000256" key="4">
    <source>
        <dbReference type="ARBA" id="ARBA00022670"/>
    </source>
</evidence>
<name>A0ABM9ULE0_SARVE</name>
<dbReference type="PANTHER" id="PTHR42837">
    <property type="entry name" value="REGULATOR OF SIGMA-E PROTEASE RSEP"/>
    <property type="match status" value="1"/>
</dbReference>
<dbReference type="RefSeq" id="WP_055257160.1">
    <property type="nucleotide sequence ID" value="NZ_BCMV01000062.1"/>
</dbReference>
<evidence type="ECO:0000256" key="5">
    <source>
        <dbReference type="ARBA" id="ARBA00022692"/>
    </source>
</evidence>
<comment type="cofactor">
    <cofactor evidence="1 11">
        <name>Zn(2+)</name>
        <dbReference type="ChEBI" id="CHEBI:29105"/>
    </cofactor>
</comment>
<keyword evidence="5 11" id="KW-0812">Transmembrane</keyword>
<comment type="caution">
    <text evidence="13">The sequence shown here is derived from an EMBL/GenBank/DDBJ whole genome shotgun (WGS) entry which is preliminary data.</text>
</comment>
<evidence type="ECO:0000256" key="11">
    <source>
        <dbReference type="RuleBase" id="RU362031"/>
    </source>
</evidence>
<evidence type="ECO:0000256" key="10">
    <source>
        <dbReference type="ARBA" id="ARBA00023136"/>
    </source>
</evidence>
<dbReference type="EMBL" id="CYZR01000001">
    <property type="protein sequence ID" value="CUN47557.1"/>
    <property type="molecule type" value="Genomic_DNA"/>
</dbReference>
<dbReference type="PANTHER" id="PTHR42837:SF2">
    <property type="entry name" value="MEMBRANE METALLOPROTEASE ARASP2, CHLOROPLASTIC-RELATED"/>
    <property type="match status" value="1"/>
</dbReference>
<dbReference type="InterPro" id="IPR001478">
    <property type="entry name" value="PDZ"/>
</dbReference>
<protein>
    <recommendedName>
        <fullName evidence="11">Zinc metalloprotease</fullName>
        <ecNumber evidence="11">3.4.24.-</ecNumber>
    </recommendedName>
</protein>
<keyword evidence="4" id="KW-0645">Protease</keyword>
<evidence type="ECO:0000256" key="8">
    <source>
        <dbReference type="ARBA" id="ARBA00022989"/>
    </source>
</evidence>
<organism evidence="13 14">
    <name type="scientific">Sarcina ventriculi</name>
    <name type="common">Clostridium ventriculi</name>
    <dbReference type="NCBI Taxonomy" id="1267"/>
    <lineage>
        <taxon>Bacteria</taxon>
        <taxon>Bacillati</taxon>
        <taxon>Bacillota</taxon>
        <taxon>Clostridia</taxon>
        <taxon>Eubacteriales</taxon>
        <taxon>Clostridiaceae</taxon>
        <taxon>Sarcina</taxon>
    </lineage>
</organism>
<evidence type="ECO:0000256" key="1">
    <source>
        <dbReference type="ARBA" id="ARBA00001947"/>
    </source>
</evidence>
<keyword evidence="7 11" id="KW-0862">Zinc</keyword>
<evidence type="ECO:0000313" key="14">
    <source>
        <dbReference type="Proteomes" id="UP000095488"/>
    </source>
</evidence>
<dbReference type="SMART" id="SM00228">
    <property type="entry name" value="PDZ"/>
    <property type="match status" value="1"/>
</dbReference>
<dbReference type="InterPro" id="IPR036034">
    <property type="entry name" value="PDZ_sf"/>
</dbReference>
<evidence type="ECO:0000256" key="9">
    <source>
        <dbReference type="ARBA" id="ARBA00023049"/>
    </source>
</evidence>
<sequence>MYLIFALVAFSILIIIHELGHFTLAKLNGVCVEEFAIGMGPKLFGFKGKETEYNLRVLPFGGFVRMLGEEGGAIKDNRAFNAKTPLQKISIIVAGATMNYVLALLIFGLIALNFGFAKPVVSEVALNSPAQKADLRVGDRLLKVDNSTINTTSDLKLGVILAKGNAITLEIERNGEKIIKEIVPTIDETGNAVIGITHEFVKNPTIGESIVQGFKDTITMVSQTFKSLKMMFTGEANFKTDVGGPITIVKMSSQAAKAGIWTLMEFTAFMSVQLAVFNLLPLPALDGGLILIQILELITRKKIPEKFVGVVNSVGFALLMLLMVVVTLKDIIFPVL</sequence>
<evidence type="ECO:0000313" key="13">
    <source>
        <dbReference type="EMBL" id="CUN47557.1"/>
    </source>
</evidence>
<dbReference type="Gene3D" id="2.30.42.10">
    <property type="match status" value="1"/>
</dbReference>
<dbReference type="CDD" id="cd23081">
    <property type="entry name" value="cpPDZ_EcRseP-like"/>
    <property type="match status" value="1"/>
</dbReference>
<dbReference type="NCBIfam" id="TIGR00054">
    <property type="entry name" value="RIP metalloprotease RseP"/>
    <property type="match status" value="1"/>
</dbReference>
<evidence type="ECO:0000256" key="6">
    <source>
        <dbReference type="ARBA" id="ARBA00022801"/>
    </source>
</evidence>
<feature type="transmembrane region" description="Helical" evidence="11">
    <location>
        <begin position="310"/>
        <end position="328"/>
    </location>
</feature>
<dbReference type="PROSITE" id="PS50106">
    <property type="entry name" value="PDZ"/>
    <property type="match status" value="1"/>
</dbReference>
<evidence type="ECO:0000256" key="2">
    <source>
        <dbReference type="ARBA" id="ARBA00004141"/>
    </source>
</evidence>
<keyword evidence="11" id="KW-0479">Metal-binding</keyword>
<comment type="similarity">
    <text evidence="3 11">Belongs to the peptidase M50B family.</text>
</comment>
<evidence type="ECO:0000256" key="7">
    <source>
        <dbReference type="ARBA" id="ARBA00022833"/>
    </source>
</evidence>
<keyword evidence="14" id="KW-1185">Reference proteome</keyword>
<feature type="transmembrane region" description="Helical" evidence="11">
    <location>
        <begin position="89"/>
        <end position="112"/>
    </location>
</feature>
<keyword evidence="8 11" id="KW-1133">Transmembrane helix</keyword>
<comment type="subcellular location">
    <subcellularLocation>
        <location evidence="2">Membrane</location>
        <topology evidence="2">Multi-pass membrane protein</topology>
    </subcellularLocation>
</comment>
<keyword evidence="10 11" id="KW-0472">Membrane</keyword>
<evidence type="ECO:0000259" key="12">
    <source>
        <dbReference type="PROSITE" id="PS50106"/>
    </source>
</evidence>
<reference evidence="13 14" key="1">
    <citation type="submission" date="2015-09" db="EMBL/GenBank/DDBJ databases">
        <authorList>
            <consortium name="Pathogen Informatics"/>
        </authorList>
    </citation>
    <scope>NUCLEOTIDE SEQUENCE [LARGE SCALE GENOMIC DNA]</scope>
    <source>
        <strain evidence="13 14">2789STDY5834858</strain>
    </source>
</reference>
<dbReference type="Pfam" id="PF02163">
    <property type="entry name" value="Peptidase_M50"/>
    <property type="match status" value="1"/>
</dbReference>